<dbReference type="PANTHER" id="PTHR19303:SF57">
    <property type="entry name" value="HTH CENPB-TYPE DOMAIN-CONTAINING PROTEIN"/>
    <property type="match status" value="1"/>
</dbReference>
<name>A0A9W6YGI2_9STRA</name>
<dbReference type="OrthoDB" id="102206at2759"/>
<dbReference type="GO" id="GO:0003677">
    <property type="term" value="F:DNA binding"/>
    <property type="evidence" value="ECO:0007669"/>
    <property type="project" value="UniProtKB-KW"/>
</dbReference>
<proteinExistence type="predicted"/>
<dbReference type="SUPFAM" id="SSF46689">
    <property type="entry name" value="Homeodomain-like"/>
    <property type="match status" value="1"/>
</dbReference>
<evidence type="ECO:0000313" key="4">
    <source>
        <dbReference type="Proteomes" id="UP001165121"/>
    </source>
</evidence>
<gene>
    <name evidence="3" type="ORF">Pfra01_002706300</name>
</gene>
<dbReference type="PROSITE" id="PS51253">
    <property type="entry name" value="HTH_CENPB"/>
    <property type="match status" value="1"/>
</dbReference>
<dbReference type="Pfam" id="PF03221">
    <property type="entry name" value="HTH_Tnp_Tc5"/>
    <property type="match status" value="1"/>
</dbReference>
<keyword evidence="4" id="KW-1185">Reference proteome</keyword>
<feature type="domain" description="HTH CENPB-type" evidence="2">
    <location>
        <begin position="87"/>
        <end position="160"/>
    </location>
</feature>
<keyword evidence="1" id="KW-0238">DNA-binding</keyword>
<dbReference type="InterPro" id="IPR050863">
    <property type="entry name" value="CenT-Element_Derived"/>
</dbReference>
<protein>
    <submittedName>
        <fullName evidence="3">Unnamed protein product</fullName>
    </submittedName>
</protein>
<evidence type="ECO:0000259" key="2">
    <source>
        <dbReference type="PROSITE" id="PS51253"/>
    </source>
</evidence>
<sequence>MGRPHTTGTSKKPKRYTRIAVDYTHKRRLLQFLVAGHSVNEAIAQFYPNCSEADTLRKQKQISKWKKQQDHIIAVCDEGKGHLQNLRYSGQATVLSSDAEGDIVLWINSMRKDGCPVSSQMLKYKALEVAADEGLSPETFKASHSWRRRFMRRHKLSIRARTRQGQTTPEDPALAKEKFSREVRAAIIEHCISNVYNADQTGTNNNYNGSRLSPTLINASCSVLAVFFEYLPRKTVTTRGAKTVWVKCGGKDKERATVVLLGDWHGNKYAPFVIFKSDTSRHKNIQEENDAVRHGFSVRLWKEVFGPQALHGCRIYGNLTAWSNSYISLQFLQYHFGYRDNMDEKLLLL</sequence>
<evidence type="ECO:0000313" key="3">
    <source>
        <dbReference type="EMBL" id="GMF62067.1"/>
    </source>
</evidence>
<dbReference type="Gene3D" id="1.10.10.60">
    <property type="entry name" value="Homeodomain-like"/>
    <property type="match status" value="1"/>
</dbReference>
<organism evidence="3 4">
    <name type="scientific">Phytophthora fragariaefolia</name>
    <dbReference type="NCBI Taxonomy" id="1490495"/>
    <lineage>
        <taxon>Eukaryota</taxon>
        <taxon>Sar</taxon>
        <taxon>Stramenopiles</taxon>
        <taxon>Oomycota</taxon>
        <taxon>Peronosporomycetes</taxon>
        <taxon>Peronosporales</taxon>
        <taxon>Peronosporaceae</taxon>
        <taxon>Phytophthora</taxon>
    </lineage>
</organism>
<dbReference type="GO" id="GO:0005634">
    <property type="term" value="C:nucleus"/>
    <property type="evidence" value="ECO:0007669"/>
    <property type="project" value="TreeGrafter"/>
</dbReference>
<dbReference type="PANTHER" id="PTHR19303">
    <property type="entry name" value="TRANSPOSON"/>
    <property type="match status" value="1"/>
</dbReference>
<reference evidence="3" key="1">
    <citation type="submission" date="2023-04" db="EMBL/GenBank/DDBJ databases">
        <title>Phytophthora fragariaefolia NBRC 109709.</title>
        <authorList>
            <person name="Ichikawa N."/>
            <person name="Sato H."/>
            <person name="Tonouchi N."/>
        </authorList>
    </citation>
    <scope>NUCLEOTIDE SEQUENCE</scope>
    <source>
        <strain evidence="3">NBRC 109709</strain>
    </source>
</reference>
<accession>A0A9W6YGI2</accession>
<dbReference type="AlphaFoldDB" id="A0A9W6YGI2"/>
<dbReference type="SMART" id="SM00674">
    <property type="entry name" value="CENPB"/>
    <property type="match status" value="1"/>
</dbReference>
<evidence type="ECO:0000256" key="1">
    <source>
        <dbReference type="ARBA" id="ARBA00023125"/>
    </source>
</evidence>
<dbReference type="Proteomes" id="UP001165121">
    <property type="component" value="Unassembled WGS sequence"/>
</dbReference>
<dbReference type="InterPro" id="IPR006600">
    <property type="entry name" value="HTH_CenpB_DNA-bd_dom"/>
</dbReference>
<comment type="caution">
    <text evidence="3">The sequence shown here is derived from an EMBL/GenBank/DDBJ whole genome shotgun (WGS) entry which is preliminary data.</text>
</comment>
<dbReference type="InterPro" id="IPR009057">
    <property type="entry name" value="Homeodomain-like_sf"/>
</dbReference>
<dbReference type="EMBL" id="BSXT01006168">
    <property type="protein sequence ID" value="GMF62067.1"/>
    <property type="molecule type" value="Genomic_DNA"/>
</dbReference>